<evidence type="ECO:0000313" key="2">
    <source>
        <dbReference type="Proteomes" id="UP000178059"/>
    </source>
</evidence>
<sequence>MKQTPKTTKTGEKPIAQELNQDNLDNILAKQIQKSVIEPLKIYDEENTDRAIELETSFSIEEFKSGLRNEKFLDEIIEFTNEYLRQREIGWIKKDFRGPMFKLAEPESIAALTDGLISYYSKLREKGAGHLDLSILHNAKVLGFALKNELDNKKAIILMEKAGLDQDKELKYVSESINLFTYDLLSFVFEKGKPEAREFISNQFDLLMTKGTIRNLDSLVEKIISSPSVYFKDELARLILNSLSEKLYEARQELQKFGFKPEEVDNVIEYWDKSFADATENILIMRAVEYAVPGGAKILHDEFGIKEFRRYPAELLISQLKERNIDQPYGIILLPRADHNGSFDNDVKIYKKLYQETRGHHGIRVTEAGTRFEIGRRLLGLDKKYGAKNKIDFAIIGGHGEEDKINFGQGLDMIHFEGKGIKRTREFFSKEPSIILFSCSTGAIGGLAEKIRDTFESTTIIAPDQPTGVADLDVVYTGNHPTFEVEYKEAEAKKFIPK</sequence>
<reference evidence="1 2" key="1">
    <citation type="journal article" date="2016" name="Nat. Commun.">
        <title>Thousands of microbial genomes shed light on interconnected biogeochemical processes in an aquifer system.</title>
        <authorList>
            <person name="Anantharaman K."/>
            <person name="Brown C.T."/>
            <person name="Hug L.A."/>
            <person name="Sharon I."/>
            <person name="Castelle C.J."/>
            <person name="Probst A.J."/>
            <person name="Thomas B.C."/>
            <person name="Singh A."/>
            <person name="Wilkins M.J."/>
            <person name="Karaoz U."/>
            <person name="Brodie E.L."/>
            <person name="Williams K.H."/>
            <person name="Hubbard S.S."/>
            <person name="Banfield J.F."/>
        </authorList>
    </citation>
    <scope>NUCLEOTIDE SEQUENCE [LARGE SCALE GENOMIC DNA]</scope>
</reference>
<dbReference type="EMBL" id="MFTT01000034">
    <property type="protein sequence ID" value="OGI69089.1"/>
    <property type="molecule type" value="Genomic_DNA"/>
</dbReference>
<proteinExistence type="predicted"/>
<evidence type="ECO:0000313" key="1">
    <source>
        <dbReference type="EMBL" id="OGI69089.1"/>
    </source>
</evidence>
<name>A0A1F6VHN7_9BACT</name>
<dbReference type="Proteomes" id="UP000178059">
    <property type="component" value="Unassembled WGS sequence"/>
</dbReference>
<accession>A0A1F6VHN7</accession>
<organism evidence="1 2">
    <name type="scientific">Candidatus Nomurabacteria bacterium RIFCSPHIGHO2_01_FULL_42_16</name>
    <dbReference type="NCBI Taxonomy" id="1801743"/>
    <lineage>
        <taxon>Bacteria</taxon>
        <taxon>Candidatus Nomuraibacteriota</taxon>
    </lineage>
</organism>
<comment type="caution">
    <text evidence="1">The sequence shown here is derived from an EMBL/GenBank/DDBJ whole genome shotgun (WGS) entry which is preliminary data.</text>
</comment>
<dbReference type="AlphaFoldDB" id="A0A1F6VHN7"/>
<protein>
    <submittedName>
        <fullName evidence="1">Uncharacterized protein</fullName>
    </submittedName>
</protein>
<gene>
    <name evidence="1" type="ORF">A2824_00715</name>
</gene>